<dbReference type="Proteomes" id="UP000663889">
    <property type="component" value="Unassembled WGS sequence"/>
</dbReference>
<dbReference type="SMART" id="SM00306">
    <property type="entry name" value="HintN"/>
    <property type="match status" value="1"/>
</dbReference>
<dbReference type="AlphaFoldDB" id="A0A814UIJ4"/>
<dbReference type="EMBL" id="CAJNOU010001596">
    <property type="protein sequence ID" value="CAF1227388.1"/>
    <property type="molecule type" value="Genomic_DNA"/>
</dbReference>
<dbReference type="Pfam" id="PF01079">
    <property type="entry name" value="Hint"/>
    <property type="match status" value="1"/>
</dbReference>
<evidence type="ECO:0000313" key="3">
    <source>
        <dbReference type="EMBL" id="CAF1172723.1"/>
    </source>
</evidence>
<feature type="domain" description="Hint" evidence="1">
    <location>
        <begin position="49"/>
        <end position="139"/>
    </location>
</feature>
<comment type="caution">
    <text evidence="3">The sequence shown here is derived from an EMBL/GenBank/DDBJ whole genome shotgun (WGS) entry which is preliminary data.</text>
</comment>
<dbReference type="Gene3D" id="2.170.16.10">
    <property type="entry name" value="Hedgehog/Intein (Hint) domain"/>
    <property type="match status" value="1"/>
</dbReference>
<dbReference type="PANTHER" id="PTHR11889:SF31">
    <property type="entry name" value="PROTEIN HEDGEHOG"/>
    <property type="match status" value="1"/>
</dbReference>
<dbReference type="InterPro" id="IPR006141">
    <property type="entry name" value="Intein_N"/>
</dbReference>
<reference evidence="3" key="1">
    <citation type="submission" date="2021-02" db="EMBL/GenBank/DDBJ databases">
        <authorList>
            <person name="Nowell W R."/>
        </authorList>
    </citation>
    <scope>NUCLEOTIDE SEQUENCE</scope>
</reference>
<dbReference type="PROSITE" id="PS50817">
    <property type="entry name" value="INTEIN_N_TER"/>
    <property type="match status" value="1"/>
</dbReference>
<dbReference type="PANTHER" id="PTHR11889">
    <property type="entry name" value="HEDGEHOG"/>
    <property type="match status" value="1"/>
</dbReference>
<evidence type="ECO:0000313" key="2">
    <source>
        <dbReference type="EMBL" id="CAF1168178.1"/>
    </source>
</evidence>
<dbReference type="EMBL" id="CAJNOO010001575">
    <property type="protein sequence ID" value="CAF1172723.1"/>
    <property type="molecule type" value="Genomic_DNA"/>
</dbReference>
<dbReference type="InterPro" id="IPR001767">
    <property type="entry name" value="Hedgehog_Hint"/>
</dbReference>
<organism evidence="3 5">
    <name type="scientific">Rotaria sordida</name>
    <dbReference type="NCBI Taxonomy" id="392033"/>
    <lineage>
        <taxon>Eukaryota</taxon>
        <taxon>Metazoa</taxon>
        <taxon>Spiralia</taxon>
        <taxon>Gnathifera</taxon>
        <taxon>Rotifera</taxon>
        <taxon>Eurotatoria</taxon>
        <taxon>Bdelloidea</taxon>
        <taxon>Philodinida</taxon>
        <taxon>Philodinidae</taxon>
        <taxon>Rotaria</taxon>
    </lineage>
</organism>
<dbReference type="Proteomes" id="UP000663864">
    <property type="component" value="Unassembled WGS sequence"/>
</dbReference>
<proteinExistence type="predicted"/>
<dbReference type="InterPro" id="IPR003587">
    <property type="entry name" value="Hint_dom_N"/>
</dbReference>
<dbReference type="GO" id="GO:0016539">
    <property type="term" value="P:intein-mediated protein splicing"/>
    <property type="evidence" value="ECO:0007669"/>
    <property type="project" value="InterPro"/>
</dbReference>
<evidence type="ECO:0000259" key="1">
    <source>
        <dbReference type="SMART" id="SM00306"/>
    </source>
</evidence>
<dbReference type="CDD" id="cd00081">
    <property type="entry name" value="Hint"/>
    <property type="match status" value="1"/>
</dbReference>
<dbReference type="InterPro" id="IPR036844">
    <property type="entry name" value="Hint_dom_sf"/>
</dbReference>
<evidence type="ECO:0000313" key="4">
    <source>
        <dbReference type="EMBL" id="CAF1227388.1"/>
    </source>
</evidence>
<accession>A0A814UIJ4</accession>
<name>A0A814UIJ4_9BILA</name>
<dbReference type="InterPro" id="IPR050387">
    <property type="entry name" value="Hedgehog_Signaling"/>
</dbReference>
<gene>
    <name evidence="3" type="ORF">RFH988_LOCUS23064</name>
    <name evidence="4" type="ORF">SEV965_LOCUS22509</name>
    <name evidence="2" type="ORF">ZHD862_LOCUS21064</name>
</gene>
<evidence type="ECO:0000313" key="5">
    <source>
        <dbReference type="Proteomes" id="UP000663882"/>
    </source>
</evidence>
<protein>
    <recommendedName>
        <fullName evidence="1">Hint domain-containing protein</fullName>
    </recommendedName>
</protein>
<sequence>MIRFVFLSPCKETPTTTTTTTKTTTTKATTTTRARPTTVTPCRCDCNCPKCFSKYTNVTLDDGSRRPISRLRIGDRVLVYDKDRIISSPVLAILTHLNAPIIDFIVLHTSDAALRLTPAHFILVRKQNEKINKPSLLAPIGINVAG</sequence>
<dbReference type="Proteomes" id="UP000663882">
    <property type="component" value="Unassembled WGS sequence"/>
</dbReference>
<dbReference type="SUPFAM" id="SSF51294">
    <property type="entry name" value="Hedgehog/intein (Hint) domain"/>
    <property type="match status" value="1"/>
</dbReference>
<dbReference type="GO" id="GO:0016540">
    <property type="term" value="P:protein autoprocessing"/>
    <property type="evidence" value="ECO:0007669"/>
    <property type="project" value="InterPro"/>
</dbReference>
<dbReference type="EMBL" id="CAJNOT010001231">
    <property type="protein sequence ID" value="CAF1168178.1"/>
    <property type="molecule type" value="Genomic_DNA"/>
</dbReference>